<keyword evidence="5 6" id="KW-0472">Membrane</keyword>
<dbReference type="Proteomes" id="UP001209803">
    <property type="component" value="Chromosome"/>
</dbReference>
<evidence type="ECO:0000256" key="1">
    <source>
        <dbReference type="ARBA" id="ARBA00004651"/>
    </source>
</evidence>
<dbReference type="InterPro" id="IPR001123">
    <property type="entry name" value="LeuE-type"/>
</dbReference>
<feature type="transmembrane region" description="Helical" evidence="6">
    <location>
        <begin position="193"/>
        <end position="210"/>
    </location>
</feature>
<reference evidence="7 8" key="1">
    <citation type="submission" date="2023-03" db="EMBL/GenBank/DDBJ databases">
        <title>Roseibium porphyridii sp. nov. and Roseibium rhodosorbium sp. nov. isolated from marine algae, Porphyridium cruentum and Rhodosorus marinus, respectively.</title>
        <authorList>
            <person name="Lee M.W."/>
            <person name="Choi B.J."/>
            <person name="Lee J.K."/>
            <person name="Choi D.G."/>
            <person name="Baek J.H."/>
            <person name="Bayburt H."/>
            <person name="Kim J.M."/>
            <person name="Han D.M."/>
            <person name="Kim K.H."/>
            <person name="Jeon C.O."/>
        </authorList>
    </citation>
    <scope>NUCLEOTIDE SEQUENCE [LARGE SCALE GENOMIC DNA]</scope>
    <source>
        <strain evidence="7 8">KMA01</strain>
    </source>
</reference>
<gene>
    <name evidence="7" type="ORF">K1718_12080</name>
</gene>
<evidence type="ECO:0000256" key="6">
    <source>
        <dbReference type="SAM" id="Phobius"/>
    </source>
</evidence>
<evidence type="ECO:0000256" key="2">
    <source>
        <dbReference type="ARBA" id="ARBA00022475"/>
    </source>
</evidence>
<feature type="transmembrane region" description="Helical" evidence="6">
    <location>
        <begin position="6"/>
        <end position="33"/>
    </location>
</feature>
<protein>
    <submittedName>
        <fullName evidence="7">LysE family translocator</fullName>
    </submittedName>
</protein>
<dbReference type="RefSeq" id="WP_265684578.1">
    <property type="nucleotide sequence ID" value="NZ_CP120863.1"/>
</dbReference>
<evidence type="ECO:0000313" key="7">
    <source>
        <dbReference type="EMBL" id="WFE92067.1"/>
    </source>
</evidence>
<name>A0ABY8F987_9HYPH</name>
<dbReference type="PANTHER" id="PTHR30086:SF20">
    <property type="entry name" value="ARGININE EXPORTER PROTEIN ARGO-RELATED"/>
    <property type="match status" value="1"/>
</dbReference>
<keyword evidence="3 6" id="KW-0812">Transmembrane</keyword>
<dbReference type="Pfam" id="PF01810">
    <property type="entry name" value="LysE"/>
    <property type="match status" value="1"/>
</dbReference>
<proteinExistence type="predicted"/>
<evidence type="ECO:0000256" key="3">
    <source>
        <dbReference type="ARBA" id="ARBA00022692"/>
    </source>
</evidence>
<sequence>MEQISIYLPGILLAYSAFLLAIASPGPNILAVLGTSMSAGRKSGVSLALGVAAGSFTWAVLTVLGLSALLAAYASALTVIKIFGGAYLLWLAYKSLKSAASRHDIETRELEGGKRTPSGYFIRGYIIQMMNPKAALAWIAIISLGLKADAPFWVGAVIVVGTFIMSAAIHTLYALAFSSSTMISVYSKARRTIQLLLGGFFAFAGLKLLLSRN</sequence>
<feature type="transmembrane region" description="Helical" evidence="6">
    <location>
        <begin position="70"/>
        <end position="93"/>
    </location>
</feature>
<evidence type="ECO:0000313" key="8">
    <source>
        <dbReference type="Proteomes" id="UP001209803"/>
    </source>
</evidence>
<feature type="transmembrane region" description="Helical" evidence="6">
    <location>
        <begin position="152"/>
        <end position="173"/>
    </location>
</feature>
<feature type="transmembrane region" description="Helical" evidence="6">
    <location>
        <begin position="45"/>
        <end position="64"/>
    </location>
</feature>
<keyword evidence="4 6" id="KW-1133">Transmembrane helix</keyword>
<keyword evidence="2" id="KW-1003">Cell membrane</keyword>
<evidence type="ECO:0000256" key="5">
    <source>
        <dbReference type="ARBA" id="ARBA00023136"/>
    </source>
</evidence>
<feature type="transmembrane region" description="Helical" evidence="6">
    <location>
        <begin position="125"/>
        <end position="146"/>
    </location>
</feature>
<evidence type="ECO:0000256" key="4">
    <source>
        <dbReference type="ARBA" id="ARBA00022989"/>
    </source>
</evidence>
<dbReference type="EMBL" id="CP120863">
    <property type="protein sequence ID" value="WFE92067.1"/>
    <property type="molecule type" value="Genomic_DNA"/>
</dbReference>
<organism evidence="7 8">
    <name type="scientific">Roseibium porphyridii</name>
    <dbReference type="NCBI Taxonomy" id="2866279"/>
    <lineage>
        <taxon>Bacteria</taxon>
        <taxon>Pseudomonadati</taxon>
        <taxon>Pseudomonadota</taxon>
        <taxon>Alphaproteobacteria</taxon>
        <taxon>Hyphomicrobiales</taxon>
        <taxon>Stappiaceae</taxon>
        <taxon>Roseibium</taxon>
    </lineage>
</organism>
<keyword evidence="8" id="KW-1185">Reference proteome</keyword>
<accession>A0ABY8F987</accession>
<comment type="subcellular location">
    <subcellularLocation>
        <location evidence="1">Cell membrane</location>
        <topology evidence="1">Multi-pass membrane protein</topology>
    </subcellularLocation>
</comment>
<dbReference type="PANTHER" id="PTHR30086">
    <property type="entry name" value="ARGININE EXPORTER PROTEIN ARGO"/>
    <property type="match status" value="1"/>
</dbReference>